<dbReference type="PANTHER" id="PTHR34385">
    <property type="entry name" value="D-ALANYL-D-ALANINE CARBOXYPEPTIDASE"/>
    <property type="match status" value="1"/>
</dbReference>
<reference evidence="2" key="1">
    <citation type="journal article" date="2014" name="Int. J. Syst. Evol. Microbiol.">
        <title>Complete genome sequence of Corynebacterium casei LMG S-19264T (=DSM 44701T), isolated from a smear-ripened cheese.</title>
        <authorList>
            <consortium name="US DOE Joint Genome Institute (JGI-PGF)"/>
            <person name="Walter F."/>
            <person name="Albersmeier A."/>
            <person name="Kalinowski J."/>
            <person name="Ruckert C."/>
        </authorList>
    </citation>
    <scope>NUCLEOTIDE SEQUENCE</scope>
    <source>
        <strain evidence="2">CGMCC 4.7403</strain>
    </source>
</reference>
<dbReference type="InterPro" id="IPR009045">
    <property type="entry name" value="Zn_M74/Hedgehog-like"/>
</dbReference>
<organism evidence="2 3">
    <name type="scientific">Streptomyces capitiformicae</name>
    <dbReference type="NCBI Taxonomy" id="2014920"/>
    <lineage>
        <taxon>Bacteria</taxon>
        <taxon>Bacillati</taxon>
        <taxon>Actinomycetota</taxon>
        <taxon>Actinomycetes</taxon>
        <taxon>Kitasatosporales</taxon>
        <taxon>Streptomycetaceae</taxon>
        <taxon>Streptomyces</taxon>
    </lineage>
</organism>
<dbReference type="SUPFAM" id="SSF55166">
    <property type="entry name" value="Hedgehog/DD-peptidase"/>
    <property type="match status" value="1"/>
</dbReference>
<dbReference type="InterPro" id="IPR052179">
    <property type="entry name" value="DD-CPase-like"/>
</dbReference>
<dbReference type="Proteomes" id="UP000603227">
    <property type="component" value="Unassembled WGS sequence"/>
</dbReference>
<dbReference type="RefSeq" id="WP_189788812.1">
    <property type="nucleotide sequence ID" value="NZ_BNAT01000124.1"/>
</dbReference>
<dbReference type="PANTHER" id="PTHR34385:SF1">
    <property type="entry name" value="PEPTIDOGLYCAN L-ALANYL-D-GLUTAMATE ENDOPEPTIDASE CWLK"/>
    <property type="match status" value="1"/>
</dbReference>
<dbReference type="InterPro" id="IPR003709">
    <property type="entry name" value="VanY-like_core_dom"/>
</dbReference>
<dbReference type="InterPro" id="IPR019546">
    <property type="entry name" value="TAT_signal_bac_arc"/>
</dbReference>
<dbReference type="GO" id="GO:0006508">
    <property type="term" value="P:proteolysis"/>
    <property type="evidence" value="ECO:0007669"/>
    <property type="project" value="InterPro"/>
</dbReference>
<evidence type="ECO:0000313" key="2">
    <source>
        <dbReference type="EMBL" id="GHE74197.1"/>
    </source>
</evidence>
<dbReference type="PROSITE" id="PS51318">
    <property type="entry name" value="TAT"/>
    <property type="match status" value="1"/>
</dbReference>
<reference evidence="2" key="2">
    <citation type="submission" date="2020-09" db="EMBL/GenBank/DDBJ databases">
        <authorList>
            <person name="Sun Q."/>
            <person name="Zhou Y."/>
        </authorList>
    </citation>
    <scope>NUCLEOTIDE SEQUENCE</scope>
    <source>
        <strain evidence="2">CGMCC 4.7403</strain>
    </source>
</reference>
<dbReference type="Gene3D" id="3.30.1380.10">
    <property type="match status" value="1"/>
</dbReference>
<dbReference type="Pfam" id="PF02557">
    <property type="entry name" value="VanY"/>
    <property type="match status" value="1"/>
</dbReference>
<evidence type="ECO:0000259" key="1">
    <source>
        <dbReference type="Pfam" id="PF02557"/>
    </source>
</evidence>
<dbReference type="GO" id="GO:0008233">
    <property type="term" value="F:peptidase activity"/>
    <property type="evidence" value="ECO:0007669"/>
    <property type="project" value="InterPro"/>
</dbReference>
<dbReference type="InterPro" id="IPR006311">
    <property type="entry name" value="TAT_signal"/>
</dbReference>
<dbReference type="NCBIfam" id="TIGR01409">
    <property type="entry name" value="TAT_signal_seq"/>
    <property type="match status" value="1"/>
</dbReference>
<feature type="domain" description="D-alanyl-D-alanine carboxypeptidase-like core" evidence="1">
    <location>
        <begin position="93"/>
        <end position="271"/>
    </location>
</feature>
<keyword evidence="3" id="KW-1185">Reference proteome</keyword>
<sequence length="323" mass="35907">MHSSHDKSLAAHRRRTPSRRRFIGLAAAGAAAVGAAGIGRAALASDPVPPPRKFRSQWGIDRRKRSVRRILNAADPTAVAAWITGTGSAPDMIKKEMDTQVNALADAAAADLGTARDAVVVSWVRAAATQRKIWDRKYEFLRTGSGGAGTFGIITDEVRAKYATQLGSDPQWDPDRDSHRSVWESLTADERQIEILRTSTAPGVSRHHLGSDADFFGTTPQDWADDGPEAANYRWLRGNAARFGFLQPYTAESARTKPAISEERWHWSYAPVSEAVLDFVRANQDVISASLDQLWSYDPTRFTYIKENWRNYMFHVNEKAYFG</sequence>
<comment type="caution">
    <text evidence="2">The sequence shown here is derived from an EMBL/GenBank/DDBJ whole genome shotgun (WGS) entry which is preliminary data.</text>
</comment>
<dbReference type="AlphaFoldDB" id="A0A918ZWN8"/>
<evidence type="ECO:0000313" key="3">
    <source>
        <dbReference type="Proteomes" id="UP000603227"/>
    </source>
</evidence>
<gene>
    <name evidence="2" type="ORF">GCM10017771_97580</name>
</gene>
<dbReference type="EMBL" id="BNAT01000124">
    <property type="protein sequence ID" value="GHE74197.1"/>
    <property type="molecule type" value="Genomic_DNA"/>
</dbReference>
<proteinExistence type="predicted"/>
<protein>
    <recommendedName>
        <fullName evidence="1">D-alanyl-D-alanine carboxypeptidase-like core domain-containing protein</fullName>
    </recommendedName>
</protein>
<name>A0A918ZWN8_9ACTN</name>
<accession>A0A918ZWN8</accession>